<keyword evidence="9" id="KW-1185">Reference proteome</keyword>
<dbReference type="PANTHER" id="PTHR46600">
    <property type="entry name" value="THAP DOMAIN-CONTAINING"/>
    <property type="match status" value="1"/>
</dbReference>
<dbReference type="EMBL" id="JARKHS020005685">
    <property type="protein sequence ID" value="KAK8783292.1"/>
    <property type="molecule type" value="Genomic_DNA"/>
</dbReference>
<evidence type="ECO:0000256" key="6">
    <source>
        <dbReference type="SAM" id="MobiDB-lite"/>
    </source>
</evidence>
<evidence type="ECO:0000256" key="5">
    <source>
        <dbReference type="PROSITE-ProRule" id="PRU00309"/>
    </source>
</evidence>
<dbReference type="SMART" id="SM00980">
    <property type="entry name" value="THAP"/>
    <property type="match status" value="1"/>
</dbReference>
<dbReference type="Proteomes" id="UP001321473">
    <property type="component" value="Unassembled WGS sequence"/>
</dbReference>
<sequence>MHSRRGPCCIVPGCSLRSGTNLLSRIRSFTFPADERRRNAWIAAVNRDNWYPTKSSRICSAHFIQGQPSSDPNHPDYVPSLFLYRSNGTLLQNSVYFHCANRKYTSEGTEEQLQESTTTFPQLQETNAVRATCGPLPEAGAEHGAAATGRALPQPKPKLWRTSPATGATQQTSPCPVTGHNTSSQMRNHFRPLLPKDGISRTMWIQYVKLPGSEEQEVPSVSGQQHSPDDHELSQKVQLNSTTQMESLHLEKTNVAPMVLLVEAPPLPLPVQGLEVHKTAAAACDDDGNAIMSQRPWICECSGRAATSAVATQTGILKCSVSTQTAKLKHGITTQAGTIMCQTATQT</sequence>
<evidence type="ECO:0000256" key="1">
    <source>
        <dbReference type="ARBA" id="ARBA00022723"/>
    </source>
</evidence>
<dbReference type="SUPFAM" id="SSF57716">
    <property type="entry name" value="Glucocorticoid receptor-like (DNA-binding domain)"/>
    <property type="match status" value="1"/>
</dbReference>
<reference evidence="8 9" key="1">
    <citation type="journal article" date="2023" name="Arcadia Sci">
        <title>De novo assembly of a long-read Amblyomma americanum tick genome.</title>
        <authorList>
            <person name="Chou S."/>
            <person name="Poskanzer K.E."/>
            <person name="Rollins M."/>
            <person name="Thuy-Boun P.S."/>
        </authorList>
    </citation>
    <scope>NUCLEOTIDE SEQUENCE [LARGE SCALE GENOMIC DNA]</scope>
    <source>
        <strain evidence="8">F_SG_1</strain>
        <tissue evidence="8">Salivary glands</tissue>
    </source>
</reference>
<feature type="compositionally biased region" description="Polar residues" evidence="6">
    <location>
        <begin position="163"/>
        <end position="187"/>
    </location>
</feature>
<organism evidence="8 9">
    <name type="scientific">Amblyomma americanum</name>
    <name type="common">Lone star tick</name>
    <dbReference type="NCBI Taxonomy" id="6943"/>
    <lineage>
        <taxon>Eukaryota</taxon>
        <taxon>Metazoa</taxon>
        <taxon>Ecdysozoa</taxon>
        <taxon>Arthropoda</taxon>
        <taxon>Chelicerata</taxon>
        <taxon>Arachnida</taxon>
        <taxon>Acari</taxon>
        <taxon>Parasitiformes</taxon>
        <taxon>Ixodida</taxon>
        <taxon>Ixodoidea</taxon>
        <taxon>Ixodidae</taxon>
        <taxon>Amblyomminae</taxon>
        <taxon>Amblyomma</taxon>
    </lineage>
</organism>
<feature type="region of interest" description="Disordered" evidence="6">
    <location>
        <begin position="162"/>
        <end position="187"/>
    </location>
</feature>
<feature type="compositionally biased region" description="Low complexity" evidence="6">
    <location>
        <begin position="142"/>
        <end position="151"/>
    </location>
</feature>
<accession>A0AAQ4F9D6</accession>
<dbReference type="InterPro" id="IPR038441">
    <property type="entry name" value="THAP_Znf_sf"/>
</dbReference>
<dbReference type="InterPro" id="IPR026516">
    <property type="entry name" value="THAP1/10"/>
</dbReference>
<dbReference type="PANTHER" id="PTHR46600:SF11">
    <property type="entry name" value="THAP DOMAIN-CONTAINING PROTEIN 10"/>
    <property type="match status" value="1"/>
</dbReference>
<dbReference type="AlphaFoldDB" id="A0AAQ4F9D6"/>
<evidence type="ECO:0000256" key="3">
    <source>
        <dbReference type="ARBA" id="ARBA00022833"/>
    </source>
</evidence>
<evidence type="ECO:0000313" key="9">
    <source>
        <dbReference type="Proteomes" id="UP001321473"/>
    </source>
</evidence>
<evidence type="ECO:0000259" key="7">
    <source>
        <dbReference type="PROSITE" id="PS50950"/>
    </source>
</evidence>
<feature type="domain" description="THAP-type" evidence="7">
    <location>
        <begin position="1"/>
        <end position="82"/>
    </location>
</feature>
<keyword evidence="4 5" id="KW-0238">DNA-binding</keyword>
<comment type="caution">
    <text evidence="8">The sequence shown here is derived from an EMBL/GenBank/DDBJ whole genome shotgun (WGS) entry which is preliminary data.</text>
</comment>
<name>A0AAQ4F9D6_AMBAM</name>
<keyword evidence="3" id="KW-0862">Zinc</keyword>
<keyword evidence="1" id="KW-0479">Metal-binding</keyword>
<evidence type="ECO:0000256" key="4">
    <source>
        <dbReference type="ARBA" id="ARBA00023125"/>
    </source>
</evidence>
<evidence type="ECO:0000313" key="8">
    <source>
        <dbReference type="EMBL" id="KAK8783292.1"/>
    </source>
</evidence>
<protein>
    <recommendedName>
        <fullName evidence="7">THAP-type domain-containing protein</fullName>
    </recommendedName>
</protein>
<evidence type="ECO:0000256" key="2">
    <source>
        <dbReference type="ARBA" id="ARBA00022771"/>
    </source>
</evidence>
<gene>
    <name evidence="8" type="ORF">V5799_010343</name>
</gene>
<proteinExistence type="predicted"/>
<dbReference type="GO" id="GO:0043565">
    <property type="term" value="F:sequence-specific DNA binding"/>
    <property type="evidence" value="ECO:0007669"/>
    <property type="project" value="InterPro"/>
</dbReference>
<dbReference type="InterPro" id="IPR006612">
    <property type="entry name" value="THAP_Znf"/>
</dbReference>
<dbReference type="Pfam" id="PF05485">
    <property type="entry name" value="THAP"/>
    <property type="match status" value="1"/>
</dbReference>
<feature type="region of interest" description="Disordered" evidence="6">
    <location>
        <begin position="137"/>
        <end position="156"/>
    </location>
</feature>
<dbReference type="GO" id="GO:0008270">
    <property type="term" value="F:zinc ion binding"/>
    <property type="evidence" value="ECO:0007669"/>
    <property type="project" value="UniProtKB-KW"/>
</dbReference>
<dbReference type="PROSITE" id="PS50950">
    <property type="entry name" value="ZF_THAP"/>
    <property type="match status" value="1"/>
</dbReference>
<dbReference type="Gene3D" id="6.20.210.20">
    <property type="entry name" value="THAP domain"/>
    <property type="match status" value="1"/>
</dbReference>
<keyword evidence="2 5" id="KW-0863">Zinc-finger</keyword>